<reference evidence="3" key="2">
    <citation type="submission" date="2015-10" db="EMBL/GenBank/DDBJ databases">
        <title>Improved Draft Genome Sequence of Clostridium pasteurianum Strain ATCC 6013 (DSM 525) Using a Hybrid Next-Generation Sequencing Approach.</title>
        <authorList>
            <person name="Pyne M.E."/>
            <person name="Utturkar S.M."/>
            <person name="Brown S.D."/>
            <person name="Moo-Young M."/>
            <person name="Chung D.A."/>
            <person name="Chou P.C."/>
        </authorList>
    </citation>
    <scope>NUCLEOTIDE SEQUENCE</scope>
    <source>
        <strain evidence="3">ATCC 6013</strain>
    </source>
</reference>
<proteinExistence type="predicted"/>
<dbReference type="KEGG" id="cpat:CLPA_c18830"/>
<dbReference type="Proteomes" id="UP000030905">
    <property type="component" value="Chromosome"/>
</dbReference>
<dbReference type="Proteomes" id="UP000028042">
    <property type="component" value="Unassembled WGS sequence"/>
</dbReference>
<dbReference type="eggNOG" id="ENOG502ZHA6">
    <property type="taxonomic scope" value="Bacteria"/>
</dbReference>
<name>A0A0H3J7R4_CLOPA</name>
<evidence type="ECO:0000313" key="3">
    <source>
        <dbReference type="EMBL" id="KRU12050.1"/>
    </source>
</evidence>
<evidence type="ECO:0000313" key="5">
    <source>
        <dbReference type="Proteomes" id="UP000030905"/>
    </source>
</evidence>
<dbReference type="NCBIfam" id="TIGR02532">
    <property type="entry name" value="IV_pilin_GFxxxE"/>
    <property type="match status" value="1"/>
</dbReference>
<dbReference type="PATRIC" id="fig|1262449.3.peg.1722"/>
<dbReference type="GeneID" id="93074041"/>
<dbReference type="KEGG" id="cpae:CPAST_c18830"/>
<dbReference type="Pfam" id="PF07963">
    <property type="entry name" value="N_methyl"/>
    <property type="match status" value="1"/>
</dbReference>
<organism evidence="2 5">
    <name type="scientific">Clostridium pasteurianum DSM 525 = ATCC 6013</name>
    <dbReference type="NCBI Taxonomy" id="1262449"/>
    <lineage>
        <taxon>Bacteria</taxon>
        <taxon>Bacillati</taxon>
        <taxon>Bacillota</taxon>
        <taxon>Clostridia</taxon>
        <taxon>Eubacteriales</taxon>
        <taxon>Clostridiaceae</taxon>
        <taxon>Clostridium</taxon>
    </lineage>
</organism>
<reference evidence="2 5" key="1">
    <citation type="journal article" date="2015" name="Genome Announc.">
        <title>Complete Genome Sequence of the Nitrogen-Fixing and Solvent-Producing Clostridium pasteurianum DSM 525.</title>
        <authorList>
            <person name="Poehlein A."/>
            <person name="Grosse-Honebrink A."/>
            <person name="Zhang Y."/>
            <person name="Minton N.P."/>
            <person name="Daniel R."/>
        </authorList>
    </citation>
    <scope>NUCLEOTIDE SEQUENCE [LARGE SCALE GENOMIC DNA]</scope>
    <source>
        <strain evidence="2">DSM 525</strain>
        <strain evidence="5">DSM 525 / ATCC 6013</strain>
    </source>
</reference>
<dbReference type="EMBL" id="JPGY02000001">
    <property type="protein sequence ID" value="KRU12050.1"/>
    <property type="molecule type" value="Genomic_DNA"/>
</dbReference>
<evidence type="ECO:0000313" key="4">
    <source>
        <dbReference type="Proteomes" id="UP000028042"/>
    </source>
</evidence>
<reference evidence="3 4" key="3">
    <citation type="journal article" name="Genome Announc.">
        <title>Improved Draft Genome Sequence of Clostridium pasteurianum Strain ATCC 6013 (DSM 525) Using a Hybrid Next-Generation Sequencing Approach.</title>
        <authorList>
            <person name="Pyne M.E."/>
            <person name="Utturkar S."/>
            <person name="Brown S.D."/>
            <person name="Moo-Young M."/>
            <person name="Chung D.A."/>
            <person name="Chou C.P."/>
        </authorList>
    </citation>
    <scope>NUCLEOTIDE SEQUENCE [LARGE SCALE GENOMIC DNA]</scope>
    <source>
        <strain evidence="3 4">ATCC 6013</strain>
    </source>
</reference>
<keyword evidence="1" id="KW-0472">Membrane</keyword>
<feature type="transmembrane region" description="Helical" evidence="1">
    <location>
        <begin position="12"/>
        <end position="33"/>
    </location>
</feature>
<keyword evidence="1" id="KW-0812">Transmembrane</keyword>
<evidence type="ECO:0000313" key="2">
    <source>
        <dbReference type="EMBL" id="AJA51941.1"/>
    </source>
</evidence>
<keyword evidence="5" id="KW-1185">Reference proteome</keyword>
<dbReference type="RefSeq" id="WP_003444125.1">
    <property type="nucleotide sequence ID" value="NZ_ANZB01000004.1"/>
</dbReference>
<gene>
    <name evidence="2" type="ORF">CLPA_c18830</name>
    <name evidence="3" type="ORF">CP6013_01297</name>
</gene>
<dbReference type="InterPro" id="IPR012902">
    <property type="entry name" value="N_methyl_site"/>
</dbReference>
<protein>
    <submittedName>
        <fullName evidence="2">Prepilin-type N-terminal cleavage/methylation domain-containing protein</fullName>
    </submittedName>
</protein>
<dbReference type="AlphaFoldDB" id="A0A0H3J7R4"/>
<evidence type="ECO:0000256" key="1">
    <source>
        <dbReference type="SAM" id="Phobius"/>
    </source>
</evidence>
<sequence length="149" mass="17356">MQRLKSKKLGFTLIEVMCALSIFTLIFMTAISIRFSTVKMRVHNEKMEKYIESINGVKNEILSNSSDEEIKSMLNLGEVYIDKNNIDIESIRDKKITEVITTLPSYEKPYMKISLSRDNLIAVNLELYADILRKEESIVCKFYKFIEVK</sequence>
<keyword evidence="1" id="KW-1133">Transmembrane helix</keyword>
<accession>A0A0H3J7R4</accession>
<dbReference type="EMBL" id="CP009268">
    <property type="protein sequence ID" value="AJA51941.1"/>
    <property type="molecule type" value="Genomic_DNA"/>
</dbReference>